<proteinExistence type="predicted"/>
<feature type="transmembrane region" description="Helical" evidence="1">
    <location>
        <begin position="7"/>
        <end position="30"/>
    </location>
</feature>
<feature type="transmembrane region" description="Helical" evidence="1">
    <location>
        <begin position="213"/>
        <end position="236"/>
    </location>
</feature>
<keyword evidence="4" id="KW-1185">Reference proteome</keyword>
<evidence type="ECO:0000313" key="3">
    <source>
        <dbReference type="EMBL" id="VFT96012.1"/>
    </source>
</evidence>
<evidence type="ECO:0000313" key="4">
    <source>
        <dbReference type="Proteomes" id="UP000332933"/>
    </source>
</evidence>
<protein>
    <submittedName>
        <fullName evidence="3">Aste57867_19292 protein</fullName>
    </submittedName>
</protein>
<dbReference type="EMBL" id="CAADRA010006509">
    <property type="protein sequence ID" value="VFT96012.1"/>
    <property type="molecule type" value="Genomic_DNA"/>
</dbReference>
<dbReference type="EMBL" id="VJMH01006488">
    <property type="protein sequence ID" value="KAF0689241.1"/>
    <property type="molecule type" value="Genomic_DNA"/>
</dbReference>
<feature type="transmembrane region" description="Helical" evidence="1">
    <location>
        <begin position="142"/>
        <end position="169"/>
    </location>
</feature>
<keyword evidence="1" id="KW-0812">Transmembrane</keyword>
<reference evidence="3 4" key="1">
    <citation type="submission" date="2019-03" db="EMBL/GenBank/DDBJ databases">
        <authorList>
            <person name="Gaulin E."/>
            <person name="Dumas B."/>
        </authorList>
    </citation>
    <scope>NUCLEOTIDE SEQUENCE [LARGE SCALE GENOMIC DNA]</scope>
    <source>
        <strain evidence="3">CBS 568.67</strain>
    </source>
</reference>
<accession>A0A485LCU3</accession>
<dbReference type="OrthoDB" id="71476at2759"/>
<dbReference type="Proteomes" id="UP000332933">
    <property type="component" value="Unassembled WGS sequence"/>
</dbReference>
<feature type="transmembrane region" description="Helical" evidence="1">
    <location>
        <begin position="181"/>
        <end position="201"/>
    </location>
</feature>
<sequence length="254" mass="27190">MGRYAGTISILVLFVAVKFAVLSLVMPLWAKGPIDSLSHTTFVNSTLKAGVWGYCITGQVNRTPTDACIGFFLTNHTALREGRYQREASSHPFELVMATAKVHFAVDQGVCAAFRSGHFDIAGLDPNLFRQFLSNSCGTLGVVSFVASLLAMLLGLVALATLCGFVLCVEDASCFGEFVKAASVLAAFSSLVAIVSWLYQIDPLVHAGISRGIAFVLQVVACQLFVVAAIAVHAYANEKRGVNYNLTTLKSVEE</sequence>
<name>A0A485LCU3_9STRA</name>
<reference evidence="2" key="2">
    <citation type="submission" date="2019-06" db="EMBL/GenBank/DDBJ databases">
        <title>Genomics analysis of Aphanomyces spp. identifies a new class of oomycete effector associated with host adaptation.</title>
        <authorList>
            <person name="Gaulin E."/>
        </authorList>
    </citation>
    <scope>NUCLEOTIDE SEQUENCE</scope>
    <source>
        <strain evidence="2">CBS 578.67</strain>
    </source>
</reference>
<evidence type="ECO:0000256" key="1">
    <source>
        <dbReference type="SAM" id="Phobius"/>
    </source>
</evidence>
<gene>
    <name evidence="3" type="primary">Aste57867_19292</name>
    <name evidence="2" type="ORF">As57867_019228</name>
    <name evidence="3" type="ORF">ASTE57867_19292</name>
</gene>
<organism evidence="3 4">
    <name type="scientific">Aphanomyces stellatus</name>
    <dbReference type="NCBI Taxonomy" id="120398"/>
    <lineage>
        <taxon>Eukaryota</taxon>
        <taxon>Sar</taxon>
        <taxon>Stramenopiles</taxon>
        <taxon>Oomycota</taxon>
        <taxon>Saprolegniomycetes</taxon>
        <taxon>Saprolegniales</taxon>
        <taxon>Verrucalvaceae</taxon>
        <taxon>Aphanomyces</taxon>
    </lineage>
</organism>
<evidence type="ECO:0000313" key="2">
    <source>
        <dbReference type="EMBL" id="KAF0689241.1"/>
    </source>
</evidence>
<keyword evidence="1" id="KW-0472">Membrane</keyword>
<keyword evidence="1" id="KW-1133">Transmembrane helix</keyword>
<dbReference type="AlphaFoldDB" id="A0A485LCU3"/>